<accession>A0A1I1KCW1</accession>
<dbReference type="PANTHER" id="PTHR38834:SF3">
    <property type="entry name" value="SOLUTE-BINDING PROTEIN FAMILY 3_N-TERMINAL DOMAIN-CONTAINING PROTEIN"/>
    <property type="match status" value="1"/>
</dbReference>
<name>A0A1I1KCW1_9GAMM</name>
<protein>
    <submittedName>
        <fullName evidence="1">Amino acid ABC transporter substrate-binding protein, PAAT family</fullName>
    </submittedName>
</protein>
<dbReference type="OrthoDB" id="8587856at2"/>
<gene>
    <name evidence="1" type="ORF">SAMN02745724_02039</name>
</gene>
<dbReference type="Gene3D" id="3.40.190.10">
    <property type="entry name" value="Periplasmic binding protein-like II"/>
    <property type="match status" value="2"/>
</dbReference>
<dbReference type="PANTHER" id="PTHR38834">
    <property type="entry name" value="PERIPLASMIC SUBSTRATE BINDING PROTEIN FAMILY 3"/>
    <property type="match status" value="1"/>
</dbReference>
<dbReference type="AlphaFoldDB" id="A0A1I1KCW1"/>
<dbReference type="STRING" id="1123010.SAMN02745724_02039"/>
<dbReference type="RefSeq" id="WP_091983346.1">
    <property type="nucleotide sequence ID" value="NZ_FOLO01000012.1"/>
</dbReference>
<sequence>MFNFTLFFVLIVTNVTAIELNFVTENAPPLQYIKDGEISGKTTRIIKKVLEHAQMPAKISIYPWARAYQKALNGKNIFIYPLVRTVERENHFIWIGEILTLNLSWVKLSHKKNIKISKLEDVKRYKIGVMRGDATHTYLLKHGFEKNKNFIVVSELPKLLNLLYAEKIDSFIVDLDLLKEMALLKGYDEKKLISALEIPELKFTVYLAANIDTDLVLIDKMKHSLCWVMKCN</sequence>
<organism evidence="1 2">
    <name type="scientific">Pseudoalteromonas denitrificans DSM 6059</name>
    <dbReference type="NCBI Taxonomy" id="1123010"/>
    <lineage>
        <taxon>Bacteria</taxon>
        <taxon>Pseudomonadati</taxon>
        <taxon>Pseudomonadota</taxon>
        <taxon>Gammaproteobacteria</taxon>
        <taxon>Alteromonadales</taxon>
        <taxon>Pseudoalteromonadaceae</taxon>
        <taxon>Pseudoalteromonas</taxon>
    </lineage>
</organism>
<dbReference type="Proteomes" id="UP000198862">
    <property type="component" value="Unassembled WGS sequence"/>
</dbReference>
<dbReference type="EMBL" id="FOLO01000012">
    <property type="protein sequence ID" value="SFC58626.1"/>
    <property type="molecule type" value="Genomic_DNA"/>
</dbReference>
<reference evidence="1 2" key="1">
    <citation type="submission" date="2016-10" db="EMBL/GenBank/DDBJ databases">
        <authorList>
            <person name="de Groot N.N."/>
        </authorList>
    </citation>
    <scope>NUCLEOTIDE SEQUENCE [LARGE SCALE GENOMIC DNA]</scope>
    <source>
        <strain evidence="1 2">DSM 6059</strain>
    </source>
</reference>
<evidence type="ECO:0000313" key="2">
    <source>
        <dbReference type="Proteomes" id="UP000198862"/>
    </source>
</evidence>
<keyword evidence="2" id="KW-1185">Reference proteome</keyword>
<dbReference type="SUPFAM" id="SSF53850">
    <property type="entry name" value="Periplasmic binding protein-like II"/>
    <property type="match status" value="1"/>
</dbReference>
<evidence type="ECO:0000313" key="1">
    <source>
        <dbReference type="EMBL" id="SFC58626.1"/>
    </source>
</evidence>
<proteinExistence type="predicted"/>